<dbReference type="Proteomes" id="UP000192934">
    <property type="component" value="Chromosome I"/>
</dbReference>
<sequence length="106" mass="11644">MLVCVTRFPDHFPDCTDDPEARTAKAPAASAGPIAFLALPSGNYAVAVIHDENRNAKLDTIARIPREGFGFSRNPAIRFGPPSFDQARFPVATGDVRQDVRMRYIL</sequence>
<evidence type="ECO:0008006" key="3">
    <source>
        <dbReference type="Google" id="ProtNLM"/>
    </source>
</evidence>
<name>A0A1X7G807_9SPHN</name>
<dbReference type="STRING" id="941907.SAMN06295910_1322"/>
<evidence type="ECO:0000313" key="2">
    <source>
        <dbReference type="Proteomes" id="UP000192934"/>
    </source>
</evidence>
<dbReference type="Pfam" id="PF09912">
    <property type="entry name" value="DUF2141"/>
    <property type="match status" value="1"/>
</dbReference>
<proteinExistence type="predicted"/>
<protein>
    <recommendedName>
        <fullName evidence="3">DUF2141 domain-containing protein</fullName>
    </recommendedName>
</protein>
<reference evidence="2" key="1">
    <citation type="submission" date="2017-04" db="EMBL/GenBank/DDBJ databases">
        <authorList>
            <person name="Varghese N."/>
            <person name="Submissions S."/>
        </authorList>
    </citation>
    <scope>NUCLEOTIDE SEQUENCE [LARGE SCALE GENOMIC DNA]</scope>
    <source>
        <strain evidence="2">Dd16</strain>
    </source>
</reference>
<evidence type="ECO:0000313" key="1">
    <source>
        <dbReference type="EMBL" id="SMF65642.1"/>
    </source>
</evidence>
<accession>A0A1X7G807</accession>
<dbReference type="InterPro" id="IPR018673">
    <property type="entry name" value="DUF2141"/>
</dbReference>
<dbReference type="EMBL" id="LT840185">
    <property type="protein sequence ID" value="SMF65642.1"/>
    <property type="molecule type" value="Genomic_DNA"/>
</dbReference>
<gene>
    <name evidence="1" type="ORF">SAMN06295910_1322</name>
</gene>
<dbReference type="AlphaFoldDB" id="A0A1X7G807"/>
<keyword evidence="2" id="KW-1185">Reference proteome</keyword>
<organism evidence="1 2">
    <name type="scientific">Allosphingosinicella indica</name>
    <dbReference type="NCBI Taxonomy" id="941907"/>
    <lineage>
        <taxon>Bacteria</taxon>
        <taxon>Pseudomonadati</taxon>
        <taxon>Pseudomonadota</taxon>
        <taxon>Alphaproteobacteria</taxon>
        <taxon>Sphingomonadales</taxon>
        <taxon>Sphingomonadaceae</taxon>
        <taxon>Allosphingosinicella</taxon>
    </lineage>
</organism>